<feature type="transmembrane region" description="Helical" evidence="2">
    <location>
        <begin position="220"/>
        <end position="242"/>
    </location>
</feature>
<feature type="region of interest" description="Disordered" evidence="1">
    <location>
        <begin position="277"/>
        <end position="296"/>
    </location>
</feature>
<feature type="transmembrane region" description="Helical" evidence="2">
    <location>
        <begin position="98"/>
        <end position="118"/>
    </location>
</feature>
<reference evidence="5" key="1">
    <citation type="journal article" date="2019" name="Int. J. Syst. Evol. Microbiol.">
        <title>The Global Catalogue of Microorganisms (GCM) 10K type strain sequencing project: providing services to taxonomists for standard genome sequencing and annotation.</title>
        <authorList>
            <consortium name="The Broad Institute Genomics Platform"/>
            <consortium name="The Broad Institute Genome Sequencing Center for Infectious Disease"/>
            <person name="Wu L."/>
            <person name="Ma J."/>
        </authorList>
    </citation>
    <scope>NUCLEOTIDE SEQUENCE [LARGE SCALE GENOMIC DNA]</scope>
    <source>
        <strain evidence="5">CGMCC 4.7178</strain>
    </source>
</reference>
<dbReference type="PANTHER" id="PTHR40761:SF1">
    <property type="entry name" value="CONSERVED INTEGRAL MEMBRANE ALANINE VALINE AND LEUCINE RICH PROTEIN-RELATED"/>
    <property type="match status" value="1"/>
</dbReference>
<sequence length="341" mass="34333">MNALIGAVLLALLSAVCYATAAIVQERIAATTPPSRYGLLRSPRWWGAVALNGLGAVLHVGALGLGPLSVVQPLGVLTLVLAPPLAAVMVRRPVSRTAWRGIALVSGGLAVLLVLTGSTPNRSLAGAEQPVLAAAVACALVLLVATAATAGRRSRLTRTVSLATAAGVAYGAASVFIKTVADSWGTSPLLVLAPLMGLIGVLAATGLATSQASYRGGGLATPLATATVVNPAFAAVVGIVLLDEGFLFGAPGAAGAALAACATVRGLFVLAVDHSGRGAPARDPAASTPVRGPGPVMVRPPGRLSRAVHRAAAHGHLDLHPRRARICARPHRPRRVTGSRR</sequence>
<feature type="signal peptide" evidence="3">
    <location>
        <begin position="1"/>
        <end position="21"/>
    </location>
</feature>
<evidence type="ECO:0000256" key="1">
    <source>
        <dbReference type="SAM" id="MobiDB-lite"/>
    </source>
</evidence>
<keyword evidence="3" id="KW-0732">Signal</keyword>
<evidence type="ECO:0000256" key="2">
    <source>
        <dbReference type="SAM" id="Phobius"/>
    </source>
</evidence>
<keyword evidence="2" id="KW-0472">Membrane</keyword>
<accession>A0ABQ2MMB7</accession>
<evidence type="ECO:0000313" key="4">
    <source>
        <dbReference type="EMBL" id="GGO54319.1"/>
    </source>
</evidence>
<organism evidence="4 5">
    <name type="scientific">Streptomyces daqingensis</name>
    <dbReference type="NCBI Taxonomy" id="1472640"/>
    <lineage>
        <taxon>Bacteria</taxon>
        <taxon>Bacillati</taxon>
        <taxon>Actinomycetota</taxon>
        <taxon>Actinomycetes</taxon>
        <taxon>Kitasatosporales</taxon>
        <taxon>Streptomycetaceae</taxon>
        <taxon>Streptomyces</taxon>
    </lineage>
</organism>
<feature type="transmembrane region" description="Helical" evidence="2">
    <location>
        <begin position="160"/>
        <end position="177"/>
    </location>
</feature>
<dbReference type="EMBL" id="BMMP01000014">
    <property type="protein sequence ID" value="GGO54319.1"/>
    <property type="molecule type" value="Genomic_DNA"/>
</dbReference>
<feature type="transmembrane region" description="Helical" evidence="2">
    <location>
        <begin position="248"/>
        <end position="272"/>
    </location>
</feature>
<feature type="chain" id="PRO_5047359856" description="Integral membrane protein" evidence="3">
    <location>
        <begin position="22"/>
        <end position="341"/>
    </location>
</feature>
<evidence type="ECO:0000313" key="5">
    <source>
        <dbReference type="Proteomes" id="UP000631535"/>
    </source>
</evidence>
<gene>
    <name evidence="4" type="ORF">GCM10012287_42990</name>
</gene>
<keyword evidence="5" id="KW-1185">Reference proteome</keyword>
<keyword evidence="2" id="KW-1133">Transmembrane helix</keyword>
<name>A0ABQ2MMB7_9ACTN</name>
<keyword evidence="2" id="KW-0812">Transmembrane</keyword>
<feature type="transmembrane region" description="Helical" evidence="2">
    <location>
        <begin position="189"/>
        <end position="208"/>
    </location>
</feature>
<feature type="transmembrane region" description="Helical" evidence="2">
    <location>
        <begin position="45"/>
        <end position="65"/>
    </location>
</feature>
<proteinExistence type="predicted"/>
<feature type="transmembrane region" description="Helical" evidence="2">
    <location>
        <begin position="130"/>
        <end position="148"/>
    </location>
</feature>
<dbReference type="NCBIfam" id="NF038012">
    <property type="entry name" value="DMT_1"/>
    <property type="match status" value="1"/>
</dbReference>
<dbReference type="Proteomes" id="UP000631535">
    <property type="component" value="Unassembled WGS sequence"/>
</dbReference>
<evidence type="ECO:0008006" key="6">
    <source>
        <dbReference type="Google" id="ProtNLM"/>
    </source>
</evidence>
<evidence type="ECO:0000256" key="3">
    <source>
        <dbReference type="SAM" id="SignalP"/>
    </source>
</evidence>
<comment type="caution">
    <text evidence="4">The sequence shown here is derived from an EMBL/GenBank/DDBJ whole genome shotgun (WGS) entry which is preliminary data.</text>
</comment>
<protein>
    <recommendedName>
        <fullName evidence="6">Integral membrane protein</fullName>
    </recommendedName>
</protein>
<dbReference type="PANTHER" id="PTHR40761">
    <property type="entry name" value="CONSERVED INTEGRAL MEMBRANE ALANINE VALINE AND LEUCINE RICH PROTEIN-RELATED"/>
    <property type="match status" value="1"/>
</dbReference>